<evidence type="ECO:0000313" key="3">
    <source>
        <dbReference type="Proteomes" id="UP001175226"/>
    </source>
</evidence>
<dbReference type="AlphaFoldDB" id="A0AA39J5D3"/>
<name>A0AA39J5D3_9AGAR</name>
<feature type="region of interest" description="Disordered" evidence="1">
    <location>
        <begin position="129"/>
        <end position="148"/>
    </location>
</feature>
<proteinExistence type="predicted"/>
<evidence type="ECO:0000313" key="2">
    <source>
        <dbReference type="EMBL" id="KAK0435959.1"/>
    </source>
</evidence>
<dbReference type="Proteomes" id="UP001175226">
    <property type="component" value="Unassembled WGS sequence"/>
</dbReference>
<comment type="caution">
    <text evidence="2">The sequence shown here is derived from an EMBL/GenBank/DDBJ whole genome shotgun (WGS) entry which is preliminary data.</text>
</comment>
<dbReference type="EMBL" id="JAUEPT010000058">
    <property type="protein sequence ID" value="KAK0435959.1"/>
    <property type="molecule type" value="Genomic_DNA"/>
</dbReference>
<reference evidence="2" key="1">
    <citation type="submission" date="2023-06" db="EMBL/GenBank/DDBJ databases">
        <authorList>
            <consortium name="Lawrence Berkeley National Laboratory"/>
            <person name="Ahrendt S."/>
            <person name="Sahu N."/>
            <person name="Indic B."/>
            <person name="Wong-Bajracharya J."/>
            <person name="Merenyi Z."/>
            <person name="Ke H.-M."/>
            <person name="Monk M."/>
            <person name="Kocsube S."/>
            <person name="Drula E."/>
            <person name="Lipzen A."/>
            <person name="Balint B."/>
            <person name="Henrissat B."/>
            <person name="Andreopoulos B."/>
            <person name="Martin F.M."/>
            <person name="Harder C.B."/>
            <person name="Rigling D."/>
            <person name="Ford K.L."/>
            <person name="Foster G.D."/>
            <person name="Pangilinan J."/>
            <person name="Papanicolaou A."/>
            <person name="Barry K."/>
            <person name="LaButti K."/>
            <person name="Viragh M."/>
            <person name="Koriabine M."/>
            <person name="Yan M."/>
            <person name="Riley R."/>
            <person name="Champramary S."/>
            <person name="Plett K.L."/>
            <person name="Tsai I.J."/>
            <person name="Slot J."/>
            <person name="Sipos G."/>
            <person name="Plett J."/>
            <person name="Nagy L.G."/>
            <person name="Grigoriev I.V."/>
        </authorList>
    </citation>
    <scope>NUCLEOTIDE SEQUENCE</scope>
    <source>
        <strain evidence="2">FPL87.14</strain>
    </source>
</reference>
<organism evidence="2 3">
    <name type="scientific">Armillaria borealis</name>
    <dbReference type="NCBI Taxonomy" id="47425"/>
    <lineage>
        <taxon>Eukaryota</taxon>
        <taxon>Fungi</taxon>
        <taxon>Dikarya</taxon>
        <taxon>Basidiomycota</taxon>
        <taxon>Agaricomycotina</taxon>
        <taxon>Agaricomycetes</taxon>
        <taxon>Agaricomycetidae</taxon>
        <taxon>Agaricales</taxon>
        <taxon>Marasmiineae</taxon>
        <taxon>Physalacriaceae</taxon>
        <taxon>Armillaria</taxon>
    </lineage>
</organism>
<accession>A0AA39J5D3</accession>
<evidence type="ECO:0000256" key="1">
    <source>
        <dbReference type="SAM" id="MobiDB-lite"/>
    </source>
</evidence>
<keyword evidence="3" id="KW-1185">Reference proteome</keyword>
<gene>
    <name evidence="2" type="ORF">EV421DRAFT_2022254</name>
</gene>
<protein>
    <submittedName>
        <fullName evidence="2">Uncharacterized protein</fullName>
    </submittedName>
</protein>
<sequence length="297" mass="33608">MRIVSVPKSSAAKGVLPAEPCTTLWLYGHPRLTARPSPRPQDAKFSASLRLLLKIDTLTRRLCEPKVQASLKLRVGSEKLRNLHAKKPRRAKSAHLQSNCWSIEVLYADNRDKLHTKYQIYQALQYHETKTTPSEKSGNRPGRYPKNISNTKTTSCECTLHAPVLESAHDAFDFNALRGLADMKREDYREVEMCIWRKVTKGSQSVVDITKGMEEAKNEESADDSDVLSRVGSLALQCDGSCRAGMSEYDERKHRVVGQEDDMITLEHRMVIVNVVKDGKWNSLAYIHDNIRRSGLC</sequence>